<evidence type="ECO:0000313" key="1">
    <source>
        <dbReference type="EMBL" id="KAJ2808828.1"/>
    </source>
</evidence>
<dbReference type="AlphaFoldDB" id="A0A9W8I3J0"/>
<dbReference type="Proteomes" id="UP001140094">
    <property type="component" value="Unassembled WGS sequence"/>
</dbReference>
<keyword evidence="2" id="KW-1185">Reference proteome</keyword>
<proteinExistence type="predicted"/>
<dbReference type="EMBL" id="JANBUO010000021">
    <property type="protein sequence ID" value="KAJ2808828.1"/>
    <property type="molecule type" value="Genomic_DNA"/>
</dbReference>
<organism evidence="1 2">
    <name type="scientific">Coemansia guatemalensis</name>
    <dbReference type="NCBI Taxonomy" id="2761395"/>
    <lineage>
        <taxon>Eukaryota</taxon>
        <taxon>Fungi</taxon>
        <taxon>Fungi incertae sedis</taxon>
        <taxon>Zoopagomycota</taxon>
        <taxon>Kickxellomycotina</taxon>
        <taxon>Kickxellomycetes</taxon>
        <taxon>Kickxellales</taxon>
        <taxon>Kickxellaceae</taxon>
        <taxon>Coemansia</taxon>
    </lineage>
</organism>
<accession>A0A9W8I3J0</accession>
<sequence length="565" mass="64793">MSALVLGSLYTASKQLTGVGQPSARHAVVADTPCTNACTSYDADLSTLNSTKPVAYIVGSKNMENSIEPGQCVCVRVAFPSLLPDATNANITSRAIYKPVDGWPLDSLMVDLVMEESSDEFYQNARVTVSVSMWPIQDYSSKMEDSGLRIYEGTAQLFDPGIYKVDARIEYRDAQWNAELGQLTMPYEELIIDTTDDNIDLRNKVRVRRNTHHPTYLAKHQRLPLCTSGDASGRWIPRQNLPQHWTEQQYGFPAEDTRVWLPYNCRLRRISHAEFAYHMSMAHPSVHWYGDSNSRCSLRPFIMGGQWCHEPSTHSRLDCLCNDAPRDLFPDDWYQNMPVPHLYRVHGLGVNSSEVYTDLRKISSLPTDPQPVALPVIWSSNNSGPAYVPPGFESCTDYFDLYYLFTRGTLDMYGSYWRRDITAERIRELPQASVVIFQMITWDVAFGSFAHFRREVHELVQRLAKVYPDTEIIYRSGPYWCCRGADDAERKYSRMRFLAFDAYARRIFQQRLRARVWDVSGPMAQKAPEEKRRADNMPCRSAHSRAEQIHIDNQILMNMLLNNVV</sequence>
<evidence type="ECO:0000313" key="2">
    <source>
        <dbReference type="Proteomes" id="UP001140094"/>
    </source>
</evidence>
<name>A0A9W8I3J0_9FUNG</name>
<dbReference type="OrthoDB" id="2104804at2759"/>
<reference evidence="1" key="1">
    <citation type="submission" date="2022-07" db="EMBL/GenBank/DDBJ databases">
        <title>Phylogenomic reconstructions and comparative analyses of Kickxellomycotina fungi.</title>
        <authorList>
            <person name="Reynolds N.K."/>
            <person name="Stajich J.E."/>
            <person name="Barry K."/>
            <person name="Grigoriev I.V."/>
            <person name="Crous P."/>
            <person name="Smith M.E."/>
        </authorList>
    </citation>
    <scope>NUCLEOTIDE SEQUENCE</scope>
    <source>
        <strain evidence="1">NRRL 1565</strain>
    </source>
</reference>
<gene>
    <name evidence="1" type="ORF">H4R20_000609</name>
</gene>
<protein>
    <submittedName>
        <fullName evidence="1">Uncharacterized protein</fullName>
    </submittedName>
</protein>
<comment type="caution">
    <text evidence="1">The sequence shown here is derived from an EMBL/GenBank/DDBJ whole genome shotgun (WGS) entry which is preliminary data.</text>
</comment>